<proteinExistence type="inferred from homology"/>
<name>A0A6V8KFZ6_9ACTN</name>
<dbReference type="AlphaFoldDB" id="A0A6V8KFZ6"/>
<organism evidence="7 8">
    <name type="scientific">Phytohabitans houttuyneae</name>
    <dbReference type="NCBI Taxonomy" id="1076126"/>
    <lineage>
        <taxon>Bacteria</taxon>
        <taxon>Bacillati</taxon>
        <taxon>Actinomycetota</taxon>
        <taxon>Actinomycetes</taxon>
        <taxon>Micromonosporales</taxon>
        <taxon>Micromonosporaceae</taxon>
    </lineage>
</organism>
<feature type="active site" description="Schiff-base intermediate with substrate" evidence="5">
    <location>
        <position position="168"/>
    </location>
</feature>
<keyword evidence="8" id="KW-1185">Reference proteome</keyword>
<reference evidence="7 8" key="2">
    <citation type="submission" date="2020-03" db="EMBL/GenBank/DDBJ databases">
        <authorList>
            <person name="Ichikawa N."/>
            <person name="Kimura A."/>
            <person name="Kitahashi Y."/>
            <person name="Uohara A."/>
        </authorList>
    </citation>
    <scope>NUCLEOTIDE SEQUENCE [LARGE SCALE GENOMIC DNA]</scope>
    <source>
        <strain evidence="7 8">NBRC 108639</strain>
    </source>
</reference>
<dbReference type="PANTHER" id="PTHR12128:SF66">
    <property type="entry name" value="4-HYDROXY-2-OXOGLUTARATE ALDOLASE, MITOCHONDRIAL"/>
    <property type="match status" value="1"/>
</dbReference>
<dbReference type="InterPro" id="IPR020625">
    <property type="entry name" value="Schiff_base-form_aldolases_AS"/>
</dbReference>
<dbReference type="EMBL" id="BLPF01000002">
    <property type="protein sequence ID" value="GFJ82734.1"/>
    <property type="molecule type" value="Genomic_DNA"/>
</dbReference>
<dbReference type="Pfam" id="PF00701">
    <property type="entry name" value="DHDPS"/>
    <property type="match status" value="1"/>
</dbReference>
<dbReference type="GO" id="GO:0008840">
    <property type="term" value="F:4-hydroxy-tetrahydrodipicolinate synthase activity"/>
    <property type="evidence" value="ECO:0007669"/>
    <property type="project" value="TreeGrafter"/>
</dbReference>
<evidence type="ECO:0000256" key="2">
    <source>
        <dbReference type="ARBA" id="ARBA00023239"/>
    </source>
</evidence>
<dbReference type="PANTHER" id="PTHR12128">
    <property type="entry name" value="DIHYDRODIPICOLINATE SYNTHASE"/>
    <property type="match status" value="1"/>
</dbReference>
<evidence type="ECO:0000256" key="5">
    <source>
        <dbReference type="PIRSR" id="PIRSR001365-1"/>
    </source>
</evidence>
<dbReference type="PROSITE" id="PS00666">
    <property type="entry name" value="DHDPS_2"/>
    <property type="match status" value="1"/>
</dbReference>
<evidence type="ECO:0000256" key="4">
    <source>
        <dbReference type="PIRNR" id="PIRNR001365"/>
    </source>
</evidence>
<evidence type="ECO:0000256" key="1">
    <source>
        <dbReference type="ARBA" id="ARBA00007592"/>
    </source>
</evidence>
<comment type="caution">
    <text evidence="7">The sequence shown here is derived from an EMBL/GenBank/DDBJ whole genome shotgun (WGS) entry which is preliminary data.</text>
</comment>
<evidence type="ECO:0000313" key="7">
    <source>
        <dbReference type="EMBL" id="GFJ82734.1"/>
    </source>
</evidence>
<comment type="similarity">
    <text evidence="1 4">Belongs to the DapA family.</text>
</comment>
<protein>
    <submittedName>
        <fullName evidence="7">4-hydroxy-tetrahydrodipicolinate synthase</fullName>
    </submittedName>
</protein>
<feature type="active site" description="Proton donor/acceptor" evidence="5">
    <location>
        <position position="141"/>
    </location>
</feature>
<dbReference type="SUPFAM" id="SSF51569">
    <property type="entry name" value="Aldolase"/>
    <property type="match status" value="1"/>
</dbReference>
<dbReference type="CDD" id="cd00408">
    <property type="entry name" value="DHDPS-like"/>
    <property type="match status" value="1"/>
</dbReference>
<accession>A0A6V8KFZ6</accession>
<reference evidence="7 8" key="1">
    <citation type="submission" date="2020-03" db="EMBL/GenBank/DDBJ databases">
        <title>Whole genome shotgun sequence of Phytohabitans houttuyneae NBRC 108639.</title>
        <authorList>
            <person name="Komaki H."/>
            <person name="Tamura T."/>
        </authorList>
    </citation>
    <scope>NUCLEOTIDE SEQUENCE [LARGE SCALE GENOMIC DNA]</scope>
    <source>
        <strain evidence="7 8">NBRC 108639</strain>
    </source>
</reference>
<sequence length="311" mass="32060">MCGVKDLLGGLVVPLVTPMDLPGVPSAAAGTPLLRAMADAGVRRLMLLGSNGEGPLVRADRVPGYVAGTVKRWRDLVDGGVVLVNVTAPGTDEVRERAERVVDSGADALVLSPPTYFRHRPDEVVAHYAALAGVGLPVVAYNAPKYATPLTESSVDGLVALPHVVGVKDSSTDPAVLAHLVEAARRRTDFTVSQGDERGLAAGLRAGAGGIVPGTANLAPRLAADLLAAHEAGDGAEVDRLQDLHTRLTALHAVRPGVPAVKALLARWGLCPPHAAPPLAPCTPSEADELARVVGPLGAYLLAPHDLVTHD</sequence>
<dbReference type="InterPro" id="IPR013785">
    <property type="entry name" value="Aldolase_TIM"/>
</dbReference>
<evidence type="ECO:0000256" key="6">
    <source>
        <dbReference type="PIRSR" id="PIRSR001365-2"/>
    </source>
</evidence>
<dbReference type="PIRSF" id="PIRSF001365">
    <property type="entry name" value="DHDPS"/>
    <property type="match status" value="1"/>
</dbReference>
<keyword evidence="3" id="KW-0704">Schiff base</keyword>
<feature type="binding site" evidence="6">
    <location>
        <position position="212"/>
    </location>
    <ligand>
        <name>pyruvate</name>
        <dbReference type="ChEBI" id="CHEBI:15361"/>
    </ligand>
</feature>
<dbReference type="SMART" id="SM01130">
    <property type="entry name" value="DHDPS"/>
    <property type="match status" value="1"/>
</dbReference>
<keyword evidence="2 4" id="KW-0456">Lyase</keyword>
<evidence type="ECO:0000256" key="3">
    <source>
        <dbReference type="ARBA" id="ARBA00023270"/>
    </source>
</evidence>
<dbReference type="Gene3D" id="3.20.20.70">
    <property type="entry name" value="Aldolase class I"/>
    <property type="match status" value="1"/>
</dbReference>
<gene>
    <name evidence="7" type="primary">dapA4</name>
    <name evidence="7" type="ORF">Phou_069140</name>
</gene>
<dbReference type="Proteomes" id="UP000482800">
    <property type="component" value="Unassembled WGS sequence"/>
</dbReference>
<evidence type="ECO:0000313" key="8">
    <source>
        <dbReference type="Proteomes" id="UP000482800"/>
    </source>
</evidence>
<dbReference type="InterPro" id="IPR002220">
    <property type="entry name" value="DapA-like"/>
</dbReference>
<dbReference type="GO" id="GO:0044281">
    <property type="term" value="P:small molecule metabolic process"/>
    <property type="evidence" value="ECO:0007669"/>
    <property type="project" value="UniProtKB-ARBA"/>
</dbReference>